<keyword evidence="5" id="KW-1185">Reference proteome</keyword>
<proteinExistence type="predicted"/>
<feature type="compositionally biased region" description="Low complexity" evidence="2">
    <location>
        <begin position="328"/>
        <end position="344"/>
    </location>
</feature>
<accession>A0AA86TP42</accession>
<dbReference type="EMBL" id="CAXDID020000774">
    <property type="protein sequence ID" value="CAL6113755.1"/>
    <property type="molecule type" value="Genomic_DNA"/>
</dbReference>
<sequence length="555" mass="63834">MMNLTDSSPKQQFLKIAQSKFLAQKNQDGDQLLNALNEYSSKVLGKKSTSRQQPVDTTNYLMYKSAIMQDILQPKKAVQKQKPQVKKTEQPQEVPETEEVQVFDQDAELISFLTKNKTENPVNLEDSPPIVSKTPPKPERPLSTKKTQPKPQSTPKPPRTPKVQKAPSPVQKQQPKQQKPTEKQTELKNLMKKVIDQVVDTKPNSKTSRTKIESKSKIESSKLKNEQKETSRSTSPVNQKTQQQQLTEMLLSDSNERTLFKHLKVDTDKIHINKNTGFKPEYQLVMQLMSSMSEIDSPSRKQMPLINVDLPSSINSLQPTSIPIQPDTTTNPLNNNQNPSLNQQPEEKPELLVKSHKLLHTQDTLQSETADQKISKMQLQLKNQTEFINKLTFTFEKLDSENGEIQQRIKNVQSVLNEHKRENSALQQKFMQGQVAITLQKQQSQNSDSIFVKFRELEAKYIQRSTDRDIFRKQYYTLIKDRQEMQKKIENAGNFCMNAEDFINKGINKLQEFEKGGNPKQQALNLKKKTVIMIAENELEWIIDDALSQKMQPKQ</sequence>
<feature type="compositionally biased region" description="Polar residues" evidence="2">
    <location>
        <begin position="317"/>
        <end position="327"/>
    </location>
</feature>
<name>A0AA86TP42_9EUKA</name>
<organism evidence="3">
    <name type="scientific">Hexamita inflata</name>
    <dbReference type="NCBI Taxonomy" id="28002"/>
    <lineage>
        <taxon>Eukaryota</taxon>
        <taxon>Metamonada</taxon>
        <taxon>Diplomonadida</taxon>
        <taxon>Hexamitidae</taxon>
        <taxon>Hexamitinae</taxon>
        <taxon>Hexamita</taxon>
    </lineage>
</organism>
<feature type="compositionally biased region" description="Low complexity" evidence="2">
    <location>
        <begin position="161"/>
        <end position="178"/>
    </location>
</feature>
<gene>
    <name evidence="3" type="ORF">HINF_LOCUS11161</name>
    <name evidence="4" type="ORF">HINF_LOCUS77657</name>
</gene>
<feature type="region of interest" description="Disordered" evidence="2">
    <location>
        <begin position="317"/>
        <end position="347"/>
    </location>
</feature>
<feature type="region of interest" description="Disordered" evidence="2">
    <location>
        <begin position="119"/>
        <end position="244"/>
    </location>
</feature>
<comment type="caution">
    <text evidence="3">The sequence shown here is derived from an EMBL/GenBank/DDBJ whole genome shotgun (WGS) entry which is preliminary data.</text>
</comment>
<evidence type="ECO:0000256" key="1">
    <source>
        <dbReference type="SAM" id="Coils"/>
    </source>
</evidence>
<evidence type="ECO:0000256" key="2">
    <source>
        <dbReference type="SAM" id="MobiDB-lite"/>
    </source>
</evidence>
<feature type="region of interest" description="Disordered" evidence="2">
    <location>
        <begin position="80"/>
        <end position="101"/>
    </location>
</feature>
<keyword evidence="1" id="KW-0175">Coiled coil</keyword>
<reference evidence="4 5" key="2">
    <citation type="submission" date="2024-07" db="EMBL/GenBank/DDBJ databases">
        <authorList>
            <person name="Akdeniz Z."/>
        </authorList>
    </citation>
    <scope>NUCLEOTIDE SEQUENCE [LARGE SCALE GENOMIC DNA]</scope>
</reference>
<feature type="compositionally biased region" description="Polar residues" evidence="2">
    <location>
        <begin position="232"/>
        <end position="244"/>
    </location>
</feature>
<evidence type="ECO:0000313" key="5">
    <source>
        <dbReference type="Proteomes" id="UP001642409"/>
    </source>
</evidence>
<dbReference type="EMBL" id="CATOUU010000282">
    <property type="protein sequence ID" value="CAI9923516.1"/>
    <property type="molecule type" value="Genomic_DNA"/>
</dbReference>
<feature type="coiled-coil region" evidence="1">
    <location>
        <begin position="402"/>
        <end position="429"/>
    </location>
</feature>
<protein>
    <submittedName>
        <fullName evidence="4">Hypothetical_protein</fullName>
    </submittedName>
</protein>
<dbReference type="Proteomes" id="UP001642409">
    <property type="component" value="Unassembled WGS sequence"/>
</dbReference>
<reference evidence="3" key="1">
    <citation type="submission" date="2023-06" db="EMBL/GenBank/DDBJ databases">
        <authorList>
            <person name="Kurt Z."/>
        </authorList>
    </citation>
    <scope>NUCLEOTIDE SEQUENCE</scope>
</reference>
<feature type="compositionally biased region" description="Basic and acidic residues" evidence="2">
    <location>
        <begin position="210"/>
        <end position="231"/>
    </location>
</feature>
<dbReference type="AlphaFoldDB" id="A0AA86TP42"/>
<evidence type="ECO:0000313" key="4">
    <source>
        <dbReference type="EMBL" id="CAL6113755.1"/>
    </source>
</evidence>
<evidence type="ECO:0000313" key="3">
    <source>
        <dbReference type="EMBL" id="CAI9923516.1"/>
    </source>
</evidence>